<comment type="caution">
    <text evidence="4">The sequence shown here is derived from an EMBL/GenBank/DDBJ whole genome shotgun (WGS) entry which is preliminary data.</text>
</comment>
<dbReference type="InterPro" id="IPR005754">
    <property type="entry name" value="Sortase"/>
</dbReference>
<dbReference type="Gene3D" id="2.40.260.10">
    <property type="entry name" value="Sortase"/>
    <property type="match status" value="1"/>
</dbReference>
<feature type="compositionally biased region" description="Low complexity" evidence="3">
    <location>
        <begin position="47"/>
        <end position="56"/>
    </location>
</feature>
<accession>A0A9D2NAG1</accession>
<organism evidence="4 5">
    <name type="scientific">Candidatus Fusicatenibacter intestinigallinarum</name>
    <dbReference type="NCBI Taxonomy" id="2838598"/>
    <lineage>
        <taxon>Bacteria</taxon>
        <taxon>Bacillati</taxon>
        <taxon>Bacillota</taxon>
        <taxon>Clostridia</taxon>
        <taxon>Lachnospirales</taxon>
        <taxon>Lachnospiraceae</taxon>
        <taxon>Fusicatenibacter</taxon>
    </lineage>
</organism>
<dbReference type="EC" id="3.4.22.71" evidence="4"/>
<evidence type="ECO:0000256" key="3">
    <source>
        <dbReference type="SAM" id="MobiDB-lite"/>
    </source>
</evidence>
<evidence type="ECO:0000256" key="1">
    <source>
        <dbReference type="ARBA" id="ARBA00022801"/>
    </source>
</evidence>
<reference evidence="4" key="1">
    <citation type="journal article" date="2021" name="PeerJ">
        <title>Extensive microbial diversity within the chicken gut microbiome revealed by metagenomics and culture.</title>
        <authorList>
            <person name="Gilroy R."/>
            <person name="Ravi A."/>
            <person name="Getino M."/>
            <person name="Pursley I."/>
            <person name="Horton D.L."/>
            <person name="Alikhan N.F."/>
            <person name="Baker D."/>
            <person name="Gharbi K."/>
            <person name="Hall N."/>
            <person name="Watson M."/>
            <person name="Adriaenssens E.M."/>
            <person name="Foster-Nyarko E."/>
            <person name="Jarju S."/>
            <person name="Secka A."/>
            <person name="Antonio M."/>
            <person name="Oren A."/>
            <person name="Chaudhuri R.R."/>
            <person name="La Ragione R."/>
            <person name="Hildebrand F."/>
            <person name="Pallen M.J."/>
        </authorList>
    </citation>
    <scope>NUCLEOTIDE SEQUENCE</scope>
    <source>
        <strain evidence="4">CHK185-5351</strain>
    </source>
</reference>
<evidence type="ECO:0000313" key="5">
    <source>
        <dbReference type="Proteomes" id="UP000823849"/>
    </source>
</evidence>
<proteinExistence type="predicted"/>
<dbReference type="EMBL" id="DWWU01000008">
    <property type="protein sequence ID" value="HJC14491.1"/>
    <property type="molecule type" value="Genomic_DNA"/>
</dbReference>
<sequence length="260" mass="29976">MKRKMLTIGCLICAVLFGCCCGYIFWYFYSERENSKIYEELQEEAEVSPTPVSSEETPPEQPADTEPEEEIPIDFAALQAVNPEIYAWIRIEGTNIDYPIVQSSTDDTYYLNHTVEGTEGYPGSIYTERVNSKDFLDFNTIVYGHNMRDGSMFQNLHNYEDSEYMAEHPEVIIYTPDKVYHYQIFAAVIYSDTHLYYAFDYTKESSRQQFLDSILSARGMSDTIREDVPVSADDRFLTLSTCIGSQEDKRLIVEAVLQNE</sequence>
<feature type="active site" description="Acyl-thioester intermediate" evidence="2">
    <location>
        <position position="242"/>
    </location>
</feature>
<dbReference type="PROSITE" id="PS51257">
    <property type="entry name" value="PROKAR_LIPOPROTEIN"/>
    <property type="match status" value="1"/>
</dbReference>
<name>A0A9D2NAG1_9FIRM</name>
<feature type="region of interest" description="Disordered" evidence="3">
    <location>
        <begin position="41"/>
        <end position="67"/>
    </location>
</feature>
<dbReference type="Proteomes" id="UP000823849">
    <property type="component" value="Unassembled WGS sequence"/>
</dbReference>
<dbReference type="CDD" id="cd05826">
    <property type="entry name" value="Sortase_B"/>
    <property type="match status" value="1"/>
</dbReference>
<evidence type="ECO:0000313" key="4">
    <source>
        <dbReference type="EMBL" id="HJC14491.1"/>
    </source>
</evidence>
<protein>
    <submittedName>
        <fullName evidence="4">Class B sortase</fullName>
        <ecNumber evidence="4">3.4.22.71</ecNumber>
    </submittedName>
</protein>
<feature type="active site" description="Proton donor/acceptor" evidence="2">
    <location>
        <position position="145"/>
    </location>
</feature>
<dbReference type="GO" id="GO:0016787">
    <property type="term" value="F:hydrolase activity"/>
    <property type="evidence" value="ECO:0007669"/>
    <property type="project" value="UniProtKB-KW"/>
</dbReference>
<dbReference type="AlphaFoldDB" id="A0A9D2NAG1"/>
<evidence type="ECO:0000256" key="2">
    <source>
        <dbReference type="PIRSR" id="PIRSR605754-1"/>
    </source>
</evidence>
<dbReference type="SUPFAM" id="SSF63817">
    <property type="entry name" value="Sortase"/>
    <property type="match status" value="1"/>
</dbReference>
<dbReference type="InterPro" id="IPR023365">
    <property type="entry name" value="Sortase_dom-sf"/>
</dbReference>
<reference evidence="4" key="2">
    <citation type="submission" date="2021-04" db="EMBL/GenBank/DDBJ databases">
        <authorList>
            <person name="Gilroy R."/>
        </authorList>
    </citation>
    <scope>NUCLEOTIDE SEQUENCE</scope>
    <source>
        <strain evidence="4">CHK185-5351</strain>
    </source>
</reference>
<gene>
    <name evidence="4" type="primary">srtB</name>
    <name evidence="4" type="ORF">H9705_01505</name>
</gene>
<dbReference type="Pfam" id="PF04203">
    <property type="entry name" value="Sortase"/>
    <property type="match status" value="1"/>
</dbReference>
<dbReference type="InterPro" id="IPR009835">
    <property type="entry name" value="SrtB"/>
</dbReference>
<dbReference type="NCBIfam" id="TIGR03064">
    <property type="entry name" value="sortase_srtB"/>
    <property type="match status" value="1"/>
</dbReference>
<keyword evidence="1 4" id="KW-0378">Hydrolase</keyword>